<name>A0A9R1W9H1_LACSA</name>
<comment type="caution">
    <text evidence="1">The sequence shown here is derived from an EMBL/GenBank/DDBJ whole genome shotgun (WGS) entry which is preliminary data.</text>
</comment>
<proteinExistence type="predicted"/>
<accession>A0A9R1W9H1</accession>
<keyword evidence="2" id="KW-1185">Reference proteome</keyword>
<protein>
    <submittedName>
        <fullName evidence="1">Uncharacterized protein</fullName>
    </submittedName>
</protein>
<sequence length="103" mass="11547">MTESMLNPKIYANISRFVVPHHHKQPTSRLATLVVSTICFPSHQFSDDEPHRDPSLPLSTQTYYPTPSPLIFSNNIIVAVPTSATIRWLSTDEHAARTLTSFA</sequence>
<reference evidence="1 2" key="1">
    <citation type="journal article" date="2017" name="Nat. Commun.">
        <title>Genome assembly with in vitro proximity ligation data and whole-genome triplication in lettuce.</title>
        <authorList>
            <person name="Reyes-Chin-Wo S."/>
            <person name="Wang Z."/>
            <person name="Yang X."/>
            <person name="Kozik A."/>
            <person name="Arikit S."/>
            <person name="Song C."/>
            <person name="Xia L."/>
            <person name="Froenicke L."/>
            <person name="Lavelle D.O."/>
            <person name="Truco M.J."/>
            <person name="Xia R."/>
            <person name="Zhu S."/>
            <person name="Xu C."/>
            <person name="Xu H."/>
            <person name="Xu X."/>
            <person name="Cox K."/>
            <person name="Korf I."/>
            <person name="Meyers B.C."/>
            <person name="Michelmore R.W."/>
        </authorList>
    </citation>
    <scope>NUCLEOTIDE SEQUENCE [LARGE SCALE GENOMIC DNA]</scope>
    <source>
        <strain evidence="2">cv. Salinas</strain>
        <tissue evidence="1">Seedlings</tissue>
    </source>
</reference>
<evidence type="ECO:0000313" key="1">
    <source>
        <dbReference type="EMBL" id="KAJ0219793.1"/>
    </source>
</evidence>
<organism evidence="1 2">
    <name type="scientific">Lactuca sativa</name>
    <name type="common">Garden lettuce</name>
    <dbReference type="NCBI Taxonomy" id="4236"/>
    <lineage>
        <taxon>Eukaryota</taxon>
        <taxon>Viridiplantae</taxon>
        <taxon>Streptophyta</taxon>
        <taxon>Embryophyta</taxon>
        <taxon>Tracheophyta</taxon>
        <taxon>Spermatophyta</taxon>
        <taxon>Magnoliopsida</taxon>
        <taxon>eudicotyledons</taxon>
        <taxon>Gunneridae</taxon>
        <taxon>Pentapetalae</taxon>
        <taxon>asterids</taxon>
        <taxon>campanulids</taxon>
        <taxon>Asterales</taxon>
        <taxon>Asteraceae</taxon>
        <taxon>Cichorioideae</taxon>
        <taxon>Cichorieae</taxon>
        <taxon>Lactucinae</taxon>
        <taxon>Lactuca</taxon>
    </lineage>
</organism>
<dbReference type="EMBL" id="NBSK02000002">
    <property type="protein sequence ID" value="KAJ0219793.1"/>
    <property type="molecule type" value="Genomic_DNA"/>
</dbReference>
<dbReference type="AlphaFoldDB" id="A0A9R1W9H1"/>
<gene>
    <name evidence="1" type="ORF">LSAT_V11C200054500</name>
</gene>
<dbReference type="Proteomes" id="UP000235145">
    <property type="component" value="Unassembled WGS sequence"/>
</dbReference>
<evidence type="ECO:0000313" key="2">
    <source>
        <dbReference type="Proteomes" id="UP000235145"/>
    </source>
</evidence>